<dbReference type="EMBL" id="CAFBQT010000043">
    <property type="protein sequence ID" value="CAB5062704.1"/>
    <property type="molecule type" value="Genomic_DNA"/>
</dbReference>
<evidence type="ECO:0000313" key="2">
    <source>
        <dbReference type="EMBL" id="CAB4665297.1"/>
    </source>
</evidence>
<evidence type="ECO:0000313" key="1">
    <source>
        <dbReference type="EMBL" id="CAB4588002.1"/>
    </source>
</evidence>
<dbReference type="AlphaFoldDB" id="A0A6J6X355"/>
<proteinExistence type="predicted"/>
<dbReference type="EMBL" id="CAEZYX010000071">
    <property type="protein sequence ID" value="CAB4743943.1"/>
    <property type="molecule type" value="Genomic_DNA"/>
</dbReference>
<dbReference type="EMBL" id="CAEZWY010000015">
    <property type="protein sequence ID" value="CAB4665297.1"/>
    <property type="molecule type" value="Genomic_DNA"/>
</dbReference>
<evidence type="ECO:0000313" key="9">
    <source>
        <dbReference type="EMBL" id="CAB5062704.1"/>
    </source>
</evidence>
<reference evidence="4" key="1">
    <citation type="submission" date="2020-05" db="EMBL/GenBank/DDBJ databases">
        <authorList>
            <person name="Chiriac C."/>
            <person name="Salcher M."/>
            <person name="Ghai R."/>
            <person name="Kavagutti S V."/>
        </authorList>
    </citation>
    <scope>NUCLEOTIDE SEQUENCE</scope>
</reference>
<dbReference type="EMBL" id="CAEZUF010000022">
    <property type="protein sequence ID" value="CAB4588002.1"/>
    <property type="molecule type" value="Genomic_DNA"/>
</dbReference>
<evidence type="ECO:0000313" key="8">
    <source>
        <dbReference type="EMBL" id="CAB5010536.1"/>
    </source>
</evidence>
<dbReference type="EMBL" id="CAFBOI010000014">
    <property type="protein sequence ID" value="CAB4972619.1"/>
    <property type="molecule type" value="Genomic_DNA"/>
</dbReference>
<dbReference type="EMBL" id="CAFBNI010000050">
    <property type="protein sequence ID" value="CAB4945238.1"/>
    <property type="molecule type" value="Genomic_DNA"/>
</dbReference>
<accession>A0A6J6X355</accession>
<dbReference type="EMBL" id="CAFAAE010000035">
    <property type="protein sequence ID" value="CAB4788527.1"/>
    <property type="molecule type" value="Genomic_DNA"/>
</dbReference>
<name>A0A6J6X355_9ZZZZ</name>
<gene>
    <name evidence="1" type="ORF">UFOPK1791_00379</name>
    <name evidence="2" type="ORF">UFOPK2312_00252</name>
    <name evidence="3" type="ORF">UFOPK2802_00730</name>
    <name evidence="4" type="ORF">UFOPK2982_00379</name>
    <name evidence="5" type="ORF">UFOPK3083_00236</name>
    <name evidence="6" type="ORF">UFOPK3783_00540</name>
    <name evidence="7" type="ORF">UFOPK3948_00242</name>
    <name evidence="8" type="ORF">UFOPK4113_00264</name>
    <name evidence="9" type="ORF">UFOPK4355_00475</name>
</gene>
<sequence length="59" mass="6431">MSVTLIASKGTAVAGWHAPALRRDNRSYSRVLVANSFTSYFATKNYSAKAYQGTWSTIG</sequence>
<organism evidence="4">
    <name type="scientific">freshwater metagenome</name>
    <dbReference type="NCBI Taxonomy" id="449393"/>
    <lineage>
        <taxon>unclassified sequences</taxon>
        <taxon>metagenomes</taxon>
        <taxon>ecological metagenomes</taxon>
    </lineage>
</organism>
<evidence type="ECO:0000313" key="3">
    <source>
        <dbReference type="EMBL" id="CAB4743943.1"/>
    </source>
</evidence>
<dbReference type="EMBL" id="CAFBPL010000016">
    <property type="protein sequence ID" value="CAB5010536.1"/>
    <property type="molecule type" value="Genomic_DNA"/>
</dbReference>
<evidence type="ECO:0000313" key="5">
    <source>
        <dbReference type="EMBL" id="CAB4799158.1"/>
    </source>
</evidence>
<protein>
    <submittedName>
        <fullName evidence="4">Unannotated protein</fullName>
    </submittedName>
</protein>
<evidence type="ECO:0000313" key="6">
    <source>
        <dbReference type="EMBL" id="CAB4945238.1"/>
    </source>
</evidence>
<dbReference type="EMBL" id="CAFAAT010000012">
    <property type="protein sequence ID" value="CAB4799158.1"/>
    <property type="molecule type" value="Genomic_DNA"/>
</dbReference>
<evidence type="ECO:0000313" key="4">
    <source>
        <dbReference type="EMBL" id="CAB4788527.1"/>
    </source>
</evidence>
<evidence type="ECO:0000313" key="7">
    <source>
        <dbReference type="EMBL" id="CAB4972619.1"/>
    </source>
</evidence>